<organism evidence="9 10">
    <name type="scientific">Sphaerosporella brunnea</name>
    <dbReference type="NCBI Taxonomy" id="1250544"/>
    <lineage>
        <taxon>Eukaryota</taxon>
        <taxon>Fungi</taxon>
        <taxon>Dikarya</taxon>
        <taxon>Ascomycota</taxon>
        <taxon>Pezizomycotina</taxon>
        <taxon>Pezizomycetes</taxon>
        <taxon>Pezizales</taxon>
        <taxon>Pyronemataceae</taxon>
        <taxon>Sphaerosporella</taxon>
    </lineage>
</organism>
<dbReference type="InParanoid" id="A0A5J5ER36"/>
<evidence type="ECO:0000313" key="10">
    <source>
        <dbReference type="Proteomes" id="UP000326924"/>
    </source>
</evidence>
<keyword evidence="4" id="KW-0963">Cytoplasm</keyword>
<evidence type="ECO:0000256" key="2">
    <source>
        <dbReference type="ARBA" id="ARBA00004556"/>
    </source>
</evidence>
<name>A0A5J5ER36_9PEZI</name>
<dbReference type="EMBL" id="VXIS01000157">
    <property type="protein sequence ID" value="KAA8900214.1"/>
    <property type="molecule type" value="Genomic_DNA"/>
</dbReference>
<evidence type="ECO:0000256" key="3">
    <source>
        <dbReference type="ARBA" id="ARBA00006328"/>
    </source>
</evidence>
<dbReference type="GO" id="GO:0005634">
    <property type="term" value="C:nucleus"/>
    <property type="evidence" value="ECO:0007669"/>
    <property type="project" value="UniProtKB-SubCell"/>
</dbReference>
<comment type="similarity">
    <text evidence="3">Belongs to the NmrA-type oxidoreductase family.</text>
</comment>
<dbReference type="GO" id="GO:0048471">
    <property type="term" value="C:perinuclear region of cytoplasm"/>
    <property type="evidence" value="ECO:0007669"/>
    <property type="project" value="UniProtKB-SubCell"/>
</dbReference>
<evidence type="ECO:0000256" key="1">
    <source>
        <dbReference type="ARBA" id="ARBA00004123"/>
    </source>
</evidence>
<protein>
    <recommendedName>
        <fullName evidence="7">NmrA-like family domain-containing protein 1</fullName>
    </recommendedName>
</protein>
<dbReference type="AlphaFoldDB" id="A0A5J5ER36"/>
<evidence type="ECO:0000256" key="5">
    <source>
        <dbReference type="ARBA" id="ARBA00022857"/>
    </source>
</evidence>
<dbReference type="InterPro" id="IPR008030">
    <property type="entry name" value="NmrA-like"/>
</dbReference>
<dbReference type="InterPro" id="IPR051164">
    <property type="entry name" value="NmrA-like_oxidored"/>
</dbReference>
<evidence type="ECO:0000256" key="6">
    <source>
        <dbReference type="ARBA" id="ARBA00023242"/>
    </source>
</evidence>
<sequence>MSKLLTVFGATGNQGGSVISTVLAHSVLSKQFKLRGITRDPSKPSGQALAAKGVEVVKADLTDPASLQAALKGSYAVFAVTNFWESMSKSTEVTQGRNIADACAAVGVKHLIWSTLPHVTELTNGVLPHVDHFDGKAEVDRYIRKLGVPVTSFVPGFYVSNLGAMLRKVSCYPPPRSPDGGACNADWTWKGDDGAYALTWPVPSSSKFPFFSAATDTGKFVASILLRGEELLGATVYGASGWWSGDEVIETFKKVTGKPAQYLELPADVWKGFIPNETTAQEMYENFLLVRDYKYFGPEGAEEGVAKAIERLDEKPLSLEEWIKGETWA</sequence>
<evidence type="ECO:0000256" key="4">
    <source>
        <dbReference type="ARBA" id="ARBA00022490"/>
    </source>
</evidence>
<comment type="subcellular location">
    <subcellularLocation>
        <location evidence="2">Cytoplasm</location>
        <location evidence="2">Perinuclear region</location>
    </subcellularLocation>
    <subcellularLocation>
        <location evidence="1">Nucleus</location>
    </subcellularLocation>
</comment>
<dbReference type="OrthoDB" id="3358371at2759"/>
<comment type="caution">
    <text evidence="9">The sequence shown here is derived from an EMBL/GenBank/DDBJ whole genome shotgun (WGS) entry which is preliminary data.</text>
</comment>
<dbReference type="FunFam" id="3.40.50.720:FF:000181">
    <property type="entry name" value="NmrA-like family domain-containing protein 1"/>
    <property type="match status" value="1"/>
</dbReference>
<keyword evidence="6" id="KW-0539">Nucleus</keyword>
<dbReference type="Pfam" id="PF05368">
    <property type="entry name" value="NmrA"/>
    <property type="match status" value="1"/>
</dbReference>
<dbReference type="InterPro" id="IPR036291">
    <property type="entry name" value="NAD(P)-bd_dom_sf"/>
</dbReference>
<dbReference type="Gene3D" id="3.90.25.10">
    <property type="entry name" value="UDP-galactose 4-epimerase, domain 1"/>
    <property type="match status" value="1"/>
</dbReference>
<gene>
    <name evidence="9" type="ORF">FN846DRAFT_892203</name>
</gene>
<dbReference type="Gene3D" id="3.40.50.720">
    <property type="entry name" value="NAD(P)-binding Rossmann-like Domain"/>
    <property type="match status" value="1"/>
</dbReference>
<dbReference type="SUPFAM" id="SSF51735">
    <property type="entry name" value="NAD(P)-binding Rossmann-fold domains"/>
    <property type="match status" value="1"/>
</dbReference>
<feature type="domain" description="NmrA-like" evidence="8">
    <location>
        <begin position="1"/>
        <end position="323"/>
    </location>
</feature>
<keyword evidence="10" id="KW-1185">Reference proteome</keyword>
<proteinExistence type="inferred from homology"/>
<dbReference type="PANTHER" id="PTHR42748">
    <property type="entry name" value="NITROGEN METABOLITE REPRESSION PROTEIN NMRA FAMILY MEMBER"/>
    <property type="match status" value="1"/>
</dbReference>
<accession>A0A5J5ER36</accession>
<evidence type="ECO:0000256" key="7">
    <source>
        <dbReference type="ARBA" id="ARBA00040296"/>
    </source>
</evidence>
<dbReference type="Proteomes" id="UP000326924">
    <property type="component" value="Unassembled WGS sequence"/>
</dbReference>
<evidence type="ECO:0000313" key="9">
    <source>
        <dbReference type="EMBL" id="KAA8900214.1"/>
    </source>
</evidence>
<keyword evidence="5" id="KW-0521">NADP</keyword>
<reference evidence="9 10" key="1">
    <citation type="submission" date="2019-09" db="EMBL/GenBank/DDBJ databases">
        <title>Draft genome of the ectomycorrhizal ascomycete Sphaerosporella brunnea.</title>
        <authorList>
            <consortium name="DOE Joint Genome Institute"/>
            <person name="Benucci G.M."/>
            <person name="Marozzi G."/>
            <person name="Antonielli L."/>
            <person name="Sanchez S."/>
            <person name="Marco P."/>
            <person name="Wang X."/>
            <person name="Falini L.B."/>
            <person name="Barry K."/>
            <person name="Haridas S."/>
            <person name="Lipzen A."/>
            <person name="Labutti K."/>
            <person name="Grigoriev I.V."/>
            <person name="Murat C."/>
            <person name="Martin F."/>
            <person name="Albertini E."/>
            <person name="Donnini D."/>
            <person name="Bonito G."/>
        </authorList>
    </citation>
    <scope>NUCLEOTIDE SEQUENCE [LARGE SCALE GENOMIC DNA]</scope>
    <source>
        <strain evidence="9 10">Sb_GMNB300</strain>
    </source>
</reference>
<dbReference type="CDD" id="cd05251">
    <property type="entry name" value="NmrA_like_SDR_a"/>
    <property type="match status" value="1"/>
</dbReference>
<dbReference type="PANTHER" id="PTHR42748:SF31">
    <property type="entry name" value="NMRA-LIKE DOMAIN-CONTAINING PROTEIN-RELATED"/>
    <property type="match status" value="1"/>
</dbReference>
<evidence type="ECO:0000259" key="8">
    <source>
        <dbReference type="Pfam" id="PF05368"/>
    </source>
</evidence>